<protein>
    <submittedName>
        <fullName evidence="2">Uncharacterized protein</fullName>
    </submittedName>
</protein>
<evidence type="ECO:0000313" key="2">
    <source>
        <dbReference type="EMBL" id="MCG7944985.1"/>
    </source>
</evidence>
<dbReference type="Proteomes" id="UP000886667">
    <property type="component" value="Unassembled WGS sequence"/>
</dbReference>
<dbReference type="AlphaFoldDB" id="A0A9E4KAG6"/>
<accession>A0A9E4KAG6</accession>
<sequence length="77" mass="8838">MSLTKTNIMQVLVALFWSTSHIPFWIWAVIPETPVPFWGWMAMGIVLVALNIWAQVVVLKSYFKLLKEFLKGDEANA</sequence>
<evidence type="ECO:0000256" key="1">
    <source>
        <dbReference type="SAM" id="Phobius"/>
    </source>
</evidence>
<feature type="transmembrane region" description="Helical" evidence="1">
    <location>
        <begin position="37"/>
        <end position="59"/>
    </location>
</feature>
<gene>
    <name evidence="2" type="ORF">JAZ07_01410</name>
</gene>
<name>A0A9E4KAG6_9GAMM</name>
<reference evidence="2" key="1">
    <citation type="journal article" date="2021" name="Proc. Natl. Acad. Sci. U.S.A.">
        <title>Global biogeography of chemosynthetic symbionts reveals both localized and globally distributed symbiont groups. .</title>
        <authorList>
            <person name="Osvatic J.T."/>
            <person name="Wilkins L.G.E."/>
            <person name="Leibrecht L."/>
            <person name="Leray M."/>
            <person name="Zauner S."/>
            <person name="Polzin J."/>
            <person name="Camacho Y."/>
            <person name="Gros O."/>
            <person name="van Gils J.A."/>
            <person name="Eisen J.A."/>
            <person name="Petersen J.M."/>
            <person name="Yuen B."/>
        </authorList>
    </citation>
    <scope>NUCLEOTIDE SEQUENCE</scope>
    <source>
        <strain evidence="2">MAGclacostrist064TRANS</strain>
    </source>
</reference>
<organism evidence="2 3">
    <name type="scientific">Candidatus Thiodiazotropha taylori</name>
    <dbReference type="NCBI Taxonomy" id="2792791"/>
    <lineage>
        <taxon>Bacteria</taxon>
        <taxon>Pseudomonadati</taxon>
        <taxon>Pseudomonadota</taxon>
        <taxon>Gammaproteobacteria</taxon>
        <taxon>Chromatiales</taxon>
        <taxon>Sedimenticolaceae</taxon>
        <taxon>Candidatus Thiodiazotropha</taxon>
    </lineage>
</organism>
<evidence type="ECO:0000313" key="3">
    <source>
        <dbReference type="Proteomes" id="UP000886667"/>
    </source>
</evidence>
<keyword evidence="1" id="KW-0472">Membrane</keyword>
<keyword evidence="1" id="KW-1133">Transmembrane helix</keyword>
<comment type="caution">
    <text evidence="2">The sequence shown here is derived from an EMBL/GenBank/DDBJ whole genome shotgun (WGS) entry which is preliminary data.</text>
</comment>
<proteinExistence type="predicted"/>
<keyword evidence="1" id="KW-0812">Transmembrane</keyword>
<feature type="transmembrane region" description="Helical" evidence="1">
    <location>
        <begin position="12"/>
        <end position="31"/>
    </location>
</feature>
<dbReference type="EMBL" id="JAEPCM010000016">
    <property type="protein sequence ID" value="MCG7944985.1"/>
    <property type="molecule type" value="Genomic_DNA"/>
</dbReference>